<gene>
    <name evidence="2" type="ORF">QBC40DRAFT_255916</name>
</gene>
<dbReference type="EMBL" id="MU863943">
    <property type="protein sequence ID" value="KAK4198630.1"/>
    <property type="molecule type" value="Genomic_DNA"/>
</dbReference>
<feature type="compositionally biased region" description="Basic and acidic residues" evidence="1">
    <location>
        <begin position="48"/>
        <end position="57"/>
    </location>
</feature>
<protein>
    <submittedName>
        <fullName evidence="2">Uncharacterized protein</fullName>
    </submittedName>
</protein>
<evidence type="ECO:0000313" key="3">
    <source>
        <dbReference type="Proteomes" id="UP001303160"/>
    </source>
</evidence>
<feature type="region of interest" description="Disordered" evidence="1">
    <location>
        <begin position="25"/>
        <end position="76"/>
    </location>
</feature>
<reference evidence="2" key="2">
    <citation type="submission" date="2023-05" db="EMBL/GenBank/DDBJ databases">
        <authorList>
            <consortium name="Lawrence Berkeley National Laboratory"/>
            <person name="Steindorff A."/>
            <person name="Hensen N."/>
            <person name="Bonometti L."/>
            <person name="Westerberg I."/>
            <person name="Brannstrom I.O."/>
            <person name="Guillou S."/>
            <person name="Cros-Aarteil S."/>
            <person name="Calhoun S."/>
            <person name="Haridas S."/>
            <person name="Kuo A."/>
            <person name="Mondo S."/>
            <person name="Pangilinan J."/>
            <person name="Riley R."/>
            <person name="Labutti K."/>
            <person name="Andreopoulos B."/>
            <person name="Lipzen A."/>
            <person name="Chen C."/>
            <person name="Yanf M."/>
            <person name="Daum C."/>
            <person name="Ng V."/>
            <person name="Clum A."/>
            <person name="Ohm R."/>
            <person name="Martin F."/>
            <person name="Silar P."/>
            <person name="Natvig D."/>
            <person name="Lalanne C."/>
            <person name="Gautier V."/>
            <person name="Ament-Velasquez S.L."/>
            <person name="Kruys A."/>
            <person name="Hutchinson M.I."/>
            <person name="Powell A.J."/>
            <person name="Barry K."/>
            <person name="Miller A.N."/>
            <person name="Grigoriev I.V."/>
            <person name="Debuchy R."/>
            <person name="Gladieux P."/>
            <person name="Thoren M.H."/>
            <person name="Johannesson H."/>
        </authorList>
    </citation>
    <scope>NUCLEOTIDE SEQUENCE</scope>
    <source>
        <strain evidence="2">CBS 315.58</strain>
    </source>
</reference>
<evidence type="ECO:0000256" key="1">
    <source>
        <dbReference type="SAM" id="MobiDB-lite"/>
    </source>
</evidence>
<reference evidence="2" key="1">
    <citation type="journal article" date="2023" name="Mol. Phylogenet. Evol.">
        <title>Genome-scale phylogeny and comparative genomics of the fungal order Sordariales.</title>
        <authorList>
            <person name="Hensen N."/>
            <person name="Bonometti L."/>
            <person name="Westerberg I."/>
            <person name="Brannstrom I.O."/>
            <person name="Guillou S."/>
            <person name="Cros-Aarteil S."/>
            <person name="Calhoun S."/>
            <person name="Haridas S."/>
            <person name="Kuo A."/>
            <person name="Mondo S."/>
            <person name="Pangilinan J."/>
            <person name="Riley R."/>
            <person name="LaButti K."/>
            <person name="Andreopoulos B."/>
            <person name="Lipzen A."/>
            <person name="Chen C."/>
            <person name="Yan M."/>
            <person name="Daum C."/>
            <person name="Ng V."/>
            <person name="Clum A."/>
            <person name="Steindorff A."/>
            <person name="Ohm R.A."/>
            <person name="Martin F."/>
            <person name="Silar P."/>
            <person name="Natvig D.O."/>
            <person name="Lalanne C."/>
            <person name="Gautier V."/>
            <person name="Ament-Velasquez S.L."/>
            <person name="Kruys A."/>
            <person name="Hutchinson M.I."/>
            <person name="Powell A.J."/>
            <person name="Barry K."/>
            <person name="Miller A.N."/>
            <person name="Grigoriev I.V."/>
            <person name="Debuchy R."/>
            <person name="Gladieux P."/>
            <person name="Hiltunen Thoren M."/>
            <person name="Johannesson H."/>
        </authorList>
    </citation>
    <scope>NUCLEOTIDE SEQUENCE</scope>
    <source>
        <strain evidence="2">CBS 315.58</strain>
    </source>
</reference>
<accession>A0AAN6XDH5</accession>
<sequence>MANNGSKIEAKARHDFVMTCPAAKVSRAAGLSEEDQDEIEDDDEEGEERISELERNLVRGSRSATGEKAEDAEHRTGCECGDDGCETRLRALAVTVMRHQARNKPNGTSIMPPGWYTRTRWFPSRPIVWKKDWETGKIRPRWKRDDEYDRDK</sequence>
<proteinExistence type="predicted"/>
<name>A0AAN6XDH5_9PEZI</name>
<comment type="caution">
    <text evidence="2">The sequence shown here is derived from an EMBL/GenBank/DDBJ whole genome shotgun (WGS) entry which is preliminary data.</text>
</comment>
<feature type="compositionally biased region" description="Acidic residues" evidence="1">
    <location>
        <begin position="32"/>
        <end position="47"/>
    </location>
</feature>
<organism evidence="2 3">
    <name type="scientific">Triangularia verruculosa</name>
    <dbReference type="NCBI Taxonomy" id="2587418"/>
    <lineage>
        <taxon>Eukaryota</taxon>
        <taxon>Fungi</taxon>
        <taxon>Dikarya</taxon>
        <taxon>Ascomycota</taxon>
        <taxon>Pezizomycotina</taxon>
        <taxon>Sordariomycetes</taxon>
        <taxon>Sordariomycetidae</taxon>
        <taxon>Sordariales</taxon>
        <taxon>Podosporaceae</taxon>
        <taxon>Triangularia</taxon>
    </lineage>
</organism>
<feature type="compositionally biased region" description="Basic and acidic residues" evidence="1">
    <location>
        <begin position="65"/>
        <end position="76"/>
    </location>
</feature>
<evidence type="ECO:0000313" key="2">
    <source>
        <dbReference type="EMBL" id="KAK4198630.1"/>
    </source>
</evidence>
<dbReference type="AlphaFoldDB" id="A0AAN6XDH5"/>
<dbReference type="Proteomes" id="UP001303160">
    <property type="component" value="Unassembled WGS sequence"/>
</dbReference>
<keyword evidence="3" id="KW-1185">Reference proteome</keyword>